<evidence type="ECO:0000256" key="5">
    <source>
        <dbReference type="ARBA" id="ARBA00022827"/>
    </source>
</evidence>
<dbReference type="UniPathway" id="UPA00232"/>
<accession>A0A286GII0</accession>
<dbReference type="InterPro" id="IPR036188">
    <property type="entry name" value="FAD/NAD-bd_sf"/>
</dbReference>
<evidence type="ECO:0000256" key="2">
    <source>
        <dbReference type="ARBA" id="ARBA00004749"/>
    </source>
</evidence>
<keyword evidence="7" id="KW-0503">Monooxygenase</keyword>
<evidence type="ECO:0000256" key="6">
    <source>
        <dbReference type="ARBA" id="ARBA00023002"/>
    </source>
</evidence>
<dbReference type="RefSeq" id="WP_097279261.1">
    <property type="nucleotide sequence ID" value="NZ_OCNJ01000004.1"/>
</dbReference>
<dbReference type="InterPro" id="IPR002938">
    <property type="entry name" value="FAD-bd"/>
</dbReference>
<dbReference type="InterPro" id="IPR051205">
    <property type="entry name" value="UbiH/COQ6_monooxygenase"/>
</dbReference>
<dbReference type="PANTHER" id="PTHR43876:SF7">
    <property type="entry name" value="UBIQUINONE BIOSYNTHESIS MONOOXYGENASE COQ6, MITOCHONDRIAL"/>
    <property type="match status" value="1"/>
</dbReference>
<dbReference type="AlphaFoldDB" id="A0A286GII0"/>
<dbReference type="PANTHER" id="PTHR43876">
    <property type="entry name" value="UBIQUINONE BIOSYNTHESIS MONOOXYGENASE COQ6, MITOCHONDRIAL"/>
    <property type="match status" value="1"/>
</dbReference>
<name>A0A286GII0_9PROT</name>
<dbReference type="GO" id="GO:0006744">
    <property type="term" value="P:ubiquinone biosynthetic process"/>
    <property type="evidence" value="ECO:0007669"/>
    <property type="project" value="UniProtKB-UniPathway"/>
</dbReference>
<comment type="cofactor">
    <cofactor evidence="1">
        <name>FAD</name>
        <dbReference type="ChEBI" id="CHEBI:57692"/>
    </cofactor>
</comment>
<dbReference type="FunFam" id="3.50.50.60:FF:000021">
    <property type="entry name" value="Ubiquinone biosynthesis monooxygenase COQ6"/>
    <property type="match status" value="1"/>
</dbReference>
<dbReference type="OrthoDB" id="9796623at2"/>
<evidence type="ECO:0000313" key="10">
    <source>
        <dbReference type="Proteomes" id="UP000219621"/>
    </source>
</evidence>
<dbReference type="GO" id="GO:0071949">
    <property type="term" value="F:FAD binding"/>
    <property type="evidence" value="ECO:0007669"/>
    <property type="project" value="InterPro"/>
</dbReference>
<sequence length="405" mass="45087">MELRTDVLIIGGGLVGGSMACALAHHGVPCIVVDRDEQTALVEEGYDGRCSAVALACQKVLDTIGVWRHMADDVGTIEQIRVADGDSLLFLHYHYQLLEEGQPLGFMAENRVMRRAIFRRLEELPAATWLAPHSVETLDRGPDGVTAELEDGRIIRAKLVIAADGRRSPTREAAGIPIHGWDYHQNGIVFTVWHERHHQNIAHEHFLPAGPFAILPLKDGHHSSLVWTERRALVDELMALDDATFQAELMKRFGDFLGEVKVVSRKFSYPLTLQFARRYTDRRLALIGDAAHGMHPVAGQGMNFGLRDVAVLAEKIVEAHRLGLDVGTTTVLDDYQRLRRFDNLLMLGLTDAIVRLFSNDIAPLRLARDIGMAVVNKIDPAKKFFMRHAMGQVGILPKLMKGEAL</sequence>
<evidence type="ECO:0000313" key="9">
    <source>
        <dbReference type="EMBL" id="SOD95343.1"/>
    </source>
</evidence>
<dbReference type="GO" id="GO:0004497">
    <property type="term" value="F:monooxygenase activity"/>
    <property type="evidence" value="ECO:0007669"/>
    <property type="project" value="UniProtKB-KW"/>
</dbReference>
<evidence type="ECO:0000256" key="7">
    <source>
        <dbReference type="ARBA" id="ARBA00023033"/>
    </source>
</evidence>
<evidence type="ECO:0000256" key="4">
    <source>
        <dbReference type="ARBA" id="ARBA00022630"/>
    </source>
</evidence>
<proteinExistence type="inferred from homology"/>
<keyword evidence="5" id="KW-0274">FAD</keyword>
<dbReference type="GO" id="GO:0016705">
    <property type="term" value="F:oxidoreductase activity, acting on paired donors, with incorporation or reduction of molecular oxygen"/>
    <property type="evidence" value="ECO:0007669"/>
    <property type="project" value="InterPro"/>
</dbReference>
<dbReference type="Gene3D" id="3.50.50.60">
    <property type="entry name" value="FAD/NAD(P)-binding domain"/>
    <property type="match status" value="2"/>
</dbReference>
<dbReference type="Proteomes" id="UP000219621">
    <property type="component" value="Unassembled WGS sequence"/>
</dbReference>
<dbReference type="PRINTS" id="PR00420">
    <property type="entry name" value="RNGMNOXGNASE"/>
</dbReference>
<comment type="pathway">
    <text evidence="2">Cofactor biosynthesis; ubiquinone biosynthesis.</text>
</comment>
<evidence type="ECO:0000256" key="1">
    <source>
        <dbReference type="ARBA" id="ARBA00001974"/>
    </source>
</evidence>
<feature type="domain" description="FAD-binding" evidence="8">
    <location>
        <begin position="4"/>
        <end position="337"/>
    </location>
</feature>
<evidence type="ECO:0000256" key="3">
    <source>
        <dbReference type="ARBA" id="ARBA00005349"/>
    </source>
</evidence>
<dbReference type="PROSITE" id="PS01304">
    <property type="entry name" value="UBIH"/>
    <property type="match status" value="1"/>
</dbReference>
<dbReference type="EMBL" id="OCNJ01000004">
    <property type="protein sequence ID" value="SOD95343.1"/>
    <property type="molecule type" value="Genomic_DNA"/>
</dbReference>
<dbReference type="NCBIfam" id="TIGR01988">
    <property type="entry name" value="Ubi-OHases"/>
    <property type="match status" value="1"/>
</dbReference>
<keyword evidence="4" id="KW-0285">Flavoprotein</keyword>
<gene>
    <name evidence="9" type="ORF">SAMN05421508_104309</name>
</gene>
<dbReference type="InterPro" id="IPR010971">
    <property type="entry name" value="UbiH/COQ6"/>
</dbReference>
<comment type="similarity">
    <text evidence="3">Belongs to the UbiH/COQ6 family.</text>
</comment>
<dbReference type="Pfam" id="PF01494">
    <property type="entry name" value="FAD_binding_3"/>
    <property type="match status" value="1"/>
</dbReference>
<keyword evidence="6" id="KW-0560">Oxidoreductase</keyword>
<reference evidence="10" key="1">
    <citation type="submission" date="2017-09" db="EMBL/GenBank/DDBJ databases">
        <authorList>
            <person name="Varghese N."/>
            <person name="Submissions S."/>
        </authorList>
    </citation>
    <scope>NUCLEOTIDE SEQUENCE [LARGE SCALE GENOMIC DNA]</scope>
    <source>
        <strain evidence="10">USBA 140</strain>
    </source>
</reference>
<organism evidence="9 10">
    <name type="scientific">Caenispirillum bisanense</name>
    <dbReference type="NCBI Taxonomy" id="414052"/>
    <lineage>
        <taxon>Bacteria</taxon>
        <taxon>Pseudomonadati</taxon>
        <taxon>Pseudomonadota</taxon>
        <taxon>Alphaproteobacteria</taxon>
        <taxon>Rhodospirillales</taxon>
        <taxon>Novispirillaceae</taxon>
        <taxon>Caenispirillum</taxon>
    </lineage>
</organism>
<dbReference type="SUPFAM" id="SSF51905">
    <property type="entry name" value="FAD/NAD(P)-binding domain"/>
    <property type="match status" value="1"/>
</dbReference>
<keyword evidence="10" id="KW-1185">Reference proteome</keyword>
<protein>
    <submittedName>
        <fullName evidence="9">2-octaprenyl-6-methoxyphenol hydroxylase /2-octaprenyl-3-methyl-6-methoxy-1,4-benzoquinol hydroxylase</fullName>
    </submittedName>
</protein>
<evidence type="ECO:0000259" key="8">
    <source>
        <dbReference type="Pfam" id="PF01494"/>
    </source>
</evidence>
<dbReference type="GO" id="GO:0110142">
    <property type="term" value="C:ubiquinone biosynthesis complex"/>
    <property type="evidence" value="ECO:0007669"/>
    <property type="project" value="UniProtKB-ARBA"/>
</dbReference>
<dbReference type="InterPro" id="IPR018168">
    <property type="entry name" value="Ubi_Hdrlase_CS"/>
</dbReference>
<dbReference type="PROSITE" id="PS51257">
    <property type="entry name" value="PROKAR_LIPOPROTEIN"/>
    <property type="match status" value="1"/>
</dbReference>